<evidence type="ECO:0000256" key="1">
    <source>
        <dbReference type="SAM" id="MobiDB-lite"/>
    </source>
</evidence>
<name>A0A392P3V9_9FABA</name>
<protein>
    <submittedName>
        <fullName evidence="3">Protein translocase subunit SecA chloroplastic-like</fullName>
    </submittedName>
</protein>
<evidence type="ECO:0000313" key="4">
    <source>
        <dbReference type="Proteomes" id="UP000265520"/>
    </source>
</evidence>
<dbReference type="PROSITE" id="PS50011">
    <property type="entry name" value="PROTEIN_KINASE_DOM"/>
    <property type="match status" value="1"/>
</dbReference>
<reference evidence="3 4" key="1">
    <citation type="journal article" date="2018" name="Front. Plant Sci.">
        <title>Red Clover (Trifolium pratense) and Zigzag Clover (T. medium) - A Picture of Genomic Similarities and Differences.</title>
        <authorList>
            <person name="Dluhosova J."/>
            <person name="Istvanek J."/>
            <person name="Nedelnik J."/>
            <person name="Repkova J."/>
        </authorList>
    </citation>
    <scope>NUCLEOTIDE SEQUENCE [LARGE SCALE GENOMIC DNA]</scope>
    <source>
        <strain evidence="4">cv. 10/8</strain>
        <tissue evidence="3">Leaf</tissue>
    </source>
</reference>
<dbReference type="GO" id="GO:0004672">
    <property type="term" value="F:protein kinase activity"/>
    <property type="evidence" value="ECO:0007669"/>
    <property type="project" value="InterPro"/>
</dbReference>
<dbReference type="Proteomes" id="UP000265520">
    <property type="component" value="Unassembled WGS sequence"/>
</dbReference>
<dbReference type="AlphaFoldDB" id="A0A392P3V9"/>
<feature type="domain" description="Protein kinase" evidence="2">
    <location>
        <begin position="1"/>
        <end position="199"/>
    </location>
</feature>
<proteinExistence type="predicted"/>
<evidence type="ECO:0000313" key="3">
    <source>
        <dbReference type="EMBL" id="MCI05996.1"/>
    </source>
</evidence>
<comment type="caution">
    <text evidence="3">The sequence shown here is derived from an EMBL/GenBank/DDBJ whole genome shotgun (WGS) entry which is preliminary data.</text>
</comment>
<evidence type="ECO:0000259" key="2">
    <source>
        <dbReference type="PROSITE" id="PS50011"/>
    </source>
</evidence>
<accession>A0A392P3V9</accession>
<dbReference type="InterPro" id="IPR000719">
    <property type="entry name" value="Prot_kinase_dom"/>
</dbReference>
<dbReference type="Gene3D" id="1.10.510.10">
    <property type="entry name" value="Transferase(Phosphotransferase) domain 1"/>
    <property type="match status" value="1"/>
</dbReference>
<keyword evidence="4" id="KW-1185">Reference proteome</keyword>
<dbReference type="PROSITE" id="PS51257">
    <property type="entry name" value="PROKAR_LIPOPROTEIN"/>
    <property type="match status" value="1"/>
</dbReference>
<dbReference type="EMBL" id="LXQA010060390">
    <property type="protein sequence ID" value="MCI05996.1"/>
    <property type="molecule type" value="Genomic_DNA"/>
</dbReference>
<dbReference type="GO" id="GO:0005524">
    <property type="term" value="F:ATP binding"/>
    <property type="evidence" value="ECO:0007669"/>
    <property type="project" value="InterPro"/>
</dbReference>
<dbReference type="PANTHER" id="PTHR47156">
    <property type="entry name" value="PROTEIN CBG20824"/>
    <property type="match status" value="1"/>
</dbReference>
<sequence length="268" mass="29280">MIAKSVVEAVIALNLEGLVAGCLGLSCFSFDELGGVCIDLNEVLVMGRKIRDEVSGGAGDEHEAMCIDCLDSEIFVSPEVLSKLLNKVLISPESGDSRYPIGYGSDVWSLACVLLRLLIGNAFPRITLEVSEENGLDVLASYISWVEKVNSVLEEKFGSEYLSLKQTLCKCLDINPGSRPDVVDVRKCIQDVLVKHQFGILGNTEITVNRNNIDHPVILAMLFQLVEESSKELREHEVKEDGGQPDFLQGAENKSDEDFVASLSNGMT</sequence>
<dbReference type="InterPro" id="IPR052667">
    <property type="entry name" value="E3_ubiquitin-ligase_RING"/>
</dbReference>
<feature type="non-terminal residue" evidence="3">
    <location>
        <position position="268"/>
    </location>
</feature>
<organism evidence="3 4">
    <name type="scientific">Trifolium medium</name>
    <dbReference type="NCBI Taxonomy" id="97028"/>
    <lineage>
        <taxon>Eukaryota</taxon>
        <taxon>Viridiplantae</taxon>
        <taxon>Streptophyta</taxon>
        <taxon>Embryophyta</taxon>
        <taxon>Tracheophyta</taxon>
        <taxon>Spermatophyta</taxon>
        <taxon>Magnoliopsida</taxon>
        <taxon>eudicotyledons</taxon>
        <taxon>Gunneridae</taxon>
        <taxon>Pentapetalae</taxon>
        <taxon>rosids</taxon>
        <taxon>fabids</taxon>
        <taxon>Fabales</taxon>
        <taxon>Fabaceae</taxon>
        <taxon>Papilionoideae</taxon>
        <taxon>50 kb inversion clade</taxon>
        <taxon>NPAAA clade</taxon>
        <taxon>Hologalegina</taxon>
        <taxon>IRL clade</taxon>
        <taxon>Trifolieae</taxon>
        <taxon>Trifolium</taxon>
    </lineage>
</organism>
<dbReference type="PANTHER" id="PTHR47156:SF10">
    <property type="entry name" value="E3 UBIQUITIN-PROTEIN LIGASE TRIM-21-RELATED"/>
    <property type="match status" value="1"/>
</dbReference>
<feature type="region of interest" description="Disordered" evidence="1">
    <location>
        <begin position="236"/>
        <end position="268"/>
    </location>
</feature>
<dbReference type="SUPFAM" id="SSF56112">
    <property type="entry name" value="Protein kinase-like (PK-like)"/>
    <property type="match status" value="1"/>
</dbReference>
<dbReference type="InterPro" id="IPR011009">
    <property type="entry name" value="Kinase-like_dom_sf"/>
</dbReference>